<protein>
    <submittedName>
        <fullName evidence="2">Uncharacterized protein</fullName>
    </submittedName>
</protein>
<feature type="region of interest" description="Disordered" evidence="1">
    <location>
        <begin position="1"/>
        <end position="43"/>
    </location>
</feature>
<sequence>MPTPPPCAPACRPVSPTKATGWKYSSLPLSKQSGMPGSPDADTAPVRACVQARLAHEGYKVEVQLTAAV</sequence>
<dbReference type="AlphaFoldDB" id="A0ABD0BC93"/>
<proteinExistence type="predicted"/>
<comment type="caution">
    <text evidence="2">The sequence shown here is derived from an EMBL/GenBank/DDBJ whole genome shotgun (WGS) entry which is preliminary data.</text>
</comment>
<organism evidence="2 3">
    <name type="scientific">Aeromonas caviae</name>
    <name type="common">Aeromonas punctata</name>
    <dbReference type="NCBI Taxonomy" id="648"/>
    <lineage>
        <taxon>Bacteria</taxon>
        <taxon>Pseudomonadati</taxon>
        <taxon>Pseudomonadota</taxon>
        <taxon>Gammaproteobacteria</taxon>
        <taxon>Aeromonadales</taxon>
        <taxon>Aeromonadaceae</taxon>
        <taxon>Aeromonas</taxon>
    </lineage>
</organism>
<dbReference type="Proteomes" id="UP000737420">
    <property type="component" value="Unassembled WGS sequence"/>
</dbReference>
<name>A0ABD0BC93_AERCA</name>
<gene>
    <name evidence="2" type="ORF">KAM382_35610</name>
</gene>
<accession>A0ABD0BC93</accession>
<dbReference type="EMBL" id="BPOP01000048">
    <property type="protein sequence ID" value="GJB93500.1"/>
    <property type="molecule type" value="Genomic_DNA"/>
</dbReference>
<evidence type="ECO:0000256" key="1">
    <source>
        <dbReference type="SAM" id="MobiDB-lite"/>
    </source>
</evidence>
<evidence type="ECO:0000313" key="3">
    <source>
        <dbReference type="Proteomes" id="UP000737420"/>
    </source>
</evidence>
<reference evidence="2 3" key="1">
    <citation type="submission" date="2021-07" db="EMBL/GenBank/DDBJ databases">
        <title>Draft genome sequence of carbapenem-resistant Aeromonas spp. in Japan.</title>
        <authorList>
            <person name="Maehana S."/>
            <person name="Suzuki M."/>
            <person name="Kitasato H."/>
        </authorList>
    </citation>
    <scope>NUCLEOTIDE SEQUENCE [LARGE SCALE GENOMIC DNA]</scope>
    <source>
        <strain evidence="2 3">KAM382</strain>
    </source>
</reference>
<evidence type="ECO:0000313" key="2">
    <source>
        <dbReference type="EMBL" id="GJB93500.1"/>
    </source>
</evidence>